<dbReference type="AlphaFoldDB" id="A0A2T1C1W1"/>
<name>A0A2T1C1W1_9CYAN</name>
<dbReference type="Proteomes" id="UP000238762">
    <property type="component" value="Unassembled WGS sequence"/>
</dbReference>
<reference evidence="2 3" key="2">
    <citation type="submission" date="2018-03" db="EMBL/GenBank/DDBJ databases">
        <title>The ancient ancestry and fast evolution of plastids.</title>
        <authorList>
            <person name="Moore K.R."/>
            <person name="Magnabosco C."/>
            <person name="Momper L."/>
            <person name="Gold D.A."/>
            <person name="Bosak T."/>
            <person name="Fournier G.P."/>
        </authorList>
    </citation>
    <scope>NUCLEOTIDE SEQUENCE [LARGE SCALE GENOMIC DNA]</scope>
    <source>
        <strain evidence="2 3">CCAP 1448/3</strain>
    </source>
</reference>
<feature type="domain" description="Glycosyltransferase 2-like" evidence="1">
    <location>
        <begin position="8"/>
        <end position="165"/>
    </location>
</feature>
<evidence type="ECO:0000313" key="2">
    <source>
        <dbReference type="EMBL" id="PSB02251.1"/>
    </source>
</evidence>
<organism evidence="2 3">
    <name type="scientific">Merismopedia glauca CCAP 1448/3</name>
    <dbReference type="NCBI Taxonomy" id="1296344"/>
    <lineage>
        <taxon>Bacteria</taxon>
        <taxon>Bacillati</taxon>
        <taxon>Cyanobacteriota</taxon>
        <taxon>Cyanophyceae</taxon>
        <taxon>Synechococcales</taxon>
        <taxon>Merismopediaceae</taxon>
        <taxon>Merismopedia</taxon>
    </lineage>
</organism>
<dbReference type="InterPro" id="IPR001173">
    <property type="entry name" value="Glyco_trans_2-like"/>
</dbReference>
<dbReference type="PANTHER" id="PTHR43685">
    <property type="entry name" value="GLYCOSYLTRANSFERASE"/>
    <property type="match status" value="1"/>
</dbReference>
<dbReference type="CDD" id="cd00761">
    <property type="entry name" value="Glyco_tranf_GTA_type"/>
    <property type="match status" value="1"/>
</dbReference>
<dbReference type="Pfam" id="PF00535">
    <property type="entry name" value="Glycos_transf_2"/>
    <property type="match status" value="1"/>
</dbReference>
<gene>
    <name evidence="2" type="ORF">C7B64_14065</name>
</gene>
<comment type="caution">
    <text evidence="2">The sequence shown here is derived from an EMBL/GenBank/DDBJ whole genome shotgun (WGS) entry which is preliminary data.</text>
</comment>
<dbReference type="PANTHER" id="PTHR43685:SF2">
    <property type="entry name" value="GLYCOSYLTRANSFERASE 2-LIKE DOMAIN-CONTAINING PROTEIN"/>
    <property type="match status" value="1"/>
</dbReference>
<dbReference type="EMBL" id="PVWJ01000067">
    <property type="protein sequence ID" value="PSB02251.1"/>
    <property type="molecule type" value="Genomic_DNA"/>
</dbReference>
<protein>
    <recommendedName>
        <fullName evidence="1">Glycosyltransferase 2-like domain-containing protein</fullName>
    </recommendedName>
</protein>
<dbReference type="SUPFAM" id="SSF53448">
    <property type="entry name" value="Nucleotide-diphospho-sugar transferases"/>
    <property type="match status" value="1"/>
</dbReference>
<evidence type="ECO:0000259" key="1">
    <source>
        <dbReference type="Pfam" id="PF00535"/>
    </source>
</evidence>
<dbReference type="Gene3D" id="3.90.550.10">
    <property type="entry name" value="Spore Coat Polysaccharide Biosynthesis Protein SpsA, Chain A"/>
    <property type="match status" value="1"/>
</dbReference>
<sequence length="232" mass="26733">MEDSNSISVIIPFDSSLNNHHIDIYLQTILDQKYQNIEVIVIDNNFTKNRSKLSHNFTDEIKYISQNYDHISTAYNIGVELTQGEFVAFIDLENLWLPDKLTIQMAAFDSYPKLDAVFGYINQPIISQIRENSEYLSEKASCQFKNIPGYIPSTMLIKRQAWEQVGKFPKSFSIWHRKAVKLQLIMLMLPIIVAKRQIELSPYGKDSDRAASEYAKLLKATMKSKDLGIRDS</sequence>
<dbReference type="OrthoDB" id="440227at2"/>
<dbReference type="InterPro" id="IPR050834">
    <property type="entry name" value="Glycosyltransf_2"/>
</dbReference>
<accession>A0A2T1C1W1</accession>
<dbReference type="RefSeq" id="WP_106289291.1">
    <property type="nucleotide sequence ID" value="NZ_CAWNTC010000082.1"/>
</dbReference>
<dbReference type="InterPro" id="IPR029044">
    <property type="entry name" value="Nucleotide-diphossugar_trans"/>
</dbReference>
<reference evidence="2 3" key="1">
    <citation type="submission" date="2018-02" db="EMBL/GenBank/DDBJ databases">
        <authorList>
            <person name="Cohen D.B."/>
            <person name="Kent A.D."/>
        </authorList>
    </citation>
    <scope>NUCLEOTIDE SEQUENCE [LARGE SCALE GENOMIC DNA]</scope>
    <source>
        <strain evidence="2 3">CCAP 1448/3</strain>
    </source>
</reference>
<proteinExistence type="predicted"/>
<evidence type="ECO:0000313" key="3">
    <source>
        <dbReference type="Proteomes" id="UP000238762"/>
    </source>
</evidence>
<keyword evidence="3" id="KW-1185">Reference proteome</keyword>